<dbReference type="AlphaFoldDB" id="A0A660S845"/>
<organism evidence="1 2">
    <name type="scientific">candidate division TA06 bacterium</name>
    <dbReference type="NCBI Taxonomy" id="2250710"/>
    <lineage>
        <taxon>Bacteria</taxon>
        <taxon>Bacteria division TA06</taxon>
    </lineage>
</organism>
<evidence type="ECO:0000313" key="1">
    <source>
        <dbReference type="EMBL" id="RKX66101.1"/>
    </source>
</evidence>
<comment type="caution">
    <text evidence="1">The sequence shown here is derived from an EMBL/GenBank/DDBJ whole genome shotgun (WGS) entry which is preliminary data.</text>
</comment>
<dbReference type="EMBL" id="QNBC01000056">
    <property type="protein sequence ID" value="RKX66101.1"/>
    <property type="molecule type" value="Genomic_DNA"/>
</dbReference>
<proteinExistence type="predicted"/>
<protein>
    <submittedName>
        <fullName evidence="1">Uncharacterized protein</fullName>
    </submittedName>
</protein>
<name>A0A660S845_UNCT6</name>
<evidence type="ECO:0000313" key="2">
    <source>
        <dbReference type="Proteomes" id="UP000282321"/>
    </source>
</evidence>
<dbReference type="Proteomes" id="UP000282321">
    <property type="component" value="Unassembled WGS sequence"/>
</dbReference>
<sequence length="184" mass="21226">MNVKGSAVISTIDFVNDKFPKQYNKWLDSLPPTSKDILAGNILPSMWYPLKESFIIPTQKLCEMFYNGDSKGAWEVGRYSADLGLKKFYRVFLKFGSPHFLIKRASSIFSLYYENSKIISSKEEDKLAILRITEFQEPHELVESRIAGWIERALELTKGHHPVVRINKSLAREDDFTEISISWS</sequence>
<reference evidence="1 2" key="1">
    <citation type="submission" date="2018-06" db="EMBL/GenBank/DDBJ databases">
        <title>Extensive metabolic versatility and redundancy in microbially diverse, dynamic hydrothermal sediments.</title>
        <authorList>
            <person name="Dombrowski N."/>
            <person name="Teske A."/>
            <person name="Baker B.J."/>
        </authorList>
    </citation>
    <scope>NUCLEOTIDE SEQUENCE [LARGE SCALE GENOMIC DNA]</scope>
    <source>
        <strain evidence="1">B35_G9</strain>
    </source>
</reference>
<gene>
    <name evidence="1" type="ORF">DRP44_04880</name>
</gene>
<accession>A0A660S845</accession>